<dbReference type="RefSeq" id="WP_223104075.1">
    <property type="nucleotide sequence ID" value="NZ_CP061913.1"/>
</dbReference>
<organism evidence="1 2">
    <name type="scientific">Dactylosporangium vinaceum</name>
    <dbReference type="NCBI Taxonomy" id="53362"/>
    <lineage>
        <taxon>Bacteria</taxon>
        <taxon>Bacillati</taxon>
        <taxon>Actinomycetota</taxon>
        <taxon>Actinomycetes</taxon>
        <taxon>Micromonosporales</taxon>
        <taxon>Micromonosporaceae</taxon>
        <taxon>Dactylosporangium</taxon>
    </lineage>
</organism>
<reference evidence="1 2" key="1">
    <citation type="submission" date="2024-09" db="EMBL/GenBank/DDBJ databases">
        <authorList>
            <person name="Sun Q."/>
            <person name="Mori K."/>
        </authorList>
    </citation>
    <scope>NUCLEOTIDE SEQUENCE [LARGE SCALE GENOMIC DNA]</scope>
    <source>
        <strain evidence="1 2">JCM 3307</strain>
    </source>
</reference>
<proteinExistence type="predicted"/>
<dbReference type="EMBL" id="JBHMCA010000090">
    <property type="protein sequence ID" value="MFB9451707.1"/>
    <property type="molecule type" value="Genomic_DNA"/>
</dbReference>
<evidence type="ECO:0000313" key="2">
    <source>
        <dbReference type="Proteomes" id="UP001589608"/>
    </source>
</evidence>
<protein>
    <submittedName>
        <fullName evidence="1">Uncharacterized protein</fullName>
    </submittedName>
</protein>
<accession>A0ABV5MS55</accession>
<evidence type="ECO:0000313" key="1">
    <source>
        <dbReference type="EMBL" id="MFB9451707.1"/>
    </source>
</evidence>
<name>A0ABV5MS55_9ACTN</name>
<dbReference type="Proteomes" id="UP001589608">
    <property type="component" value="Unassembled WGS sequence"/>
</dbReference>
<sequence length="61" mass="6851">MFAGTLRGVWGRLDGQVLSKSRWGHHDAVTTSPVGRDRYLDVLRDVAIVRVVVFHMLRSCG</sequence>
<gene>
    <name evidence="1" type="ORF">ACFFTR_52340</name>
</gene>
<comment type="caution">
    <text evidence="1">The sequence shown here is derived from an EMBL/GenBank/DDBJ whole genome shotgun (WGS) entry which is preliminary data.</text>
</comment>
<keyword evidence="2" id="KW-1185">Reference proteome</keyword>